<keyword evidence="5" id="KW-1185">Reference proteome</keyword>
<dbReference type="GO" id="GO:0010608">
    <property type="term" value="P:post-transcriptional regulation of gene expression"/>
    <property type="evidence" value="ECO:0007669"/>
    <property type="project" value="TreeGrafter"/>
</dbReference>
<dbReference type="InterPro" id="IPR033712">
    <property type="entry name" value="Pumilio_RNA-bd"/>
</dbReference>
<sequence length="349" mass="38458">MDSVRGRVYSMSGDQMGCRQLQYMLGDGGPEVATAILAEVQDHLADLMTDPFGNYLFQKLLEHVSDDERASVVFAVAHRLTMSGMSLHGTRSVQKVVELARSPTERAAVVQALENSVVDLATNPNGNHVIQRVLQHFSAEGDSMFVYAALERSCFEVATHRHGCCVVQRALDAASLEQRLSLVAQVAGRALEMMQDPFGNYVVQYVLDKCAVEEVDVITRAPMGQVVHLSTQKFSSNVVEKCLEKAQAPVQSAYVAELIAAPSMSALLHDQYANYVIQRALSVAPREDVALLSDVVRPHLALMRNSMSTGGRRIFIKMLKRFPEMAPTHAEIAAAEQQQQQQRHEAPLN</sequence>
<dbReference type="SMART" id="SM00025">
    <property type="entry name" value="Pumilio"/>
    <property type="match status" value="7"/>
</dbReference>
<feature type="repeat" description="Pumilio" evidence="2">
    <location>
        <begin position="149"/>
        <end position="184"/>
    </location>
</feature>
<dbReference type="InterPro" id="IPR033133">
    <property type="entry name" value="PUM-HD"/>
</dbReference>
<evidence type="ECO:0000256" key="2">
    <source>
        <dbReference type="PROSITE-ProRule" id="PRU00317"/>
    </source>
</evidence>
<organism evidence="4 5">
    <name type="scientific">Tribonema minus</name>
    <dbReference type="NCBI Taxonomy" id="303371"/>
    <lineage>
        <taxon>Eukaryota</taxon>
        <taxon>Sar</taxon>
        <taxon>Stramenopiles</taxon>
        <taxon>Ochrophyta</taxon>
        <taxon>PX clade</taxon>
        <taxon>Xanthophyceae</taxon>
        <taxon>Tribonematales</taxon>
        <taxon>Tribonemataceae</taxon>
        <taxon>Tribonema</taxon>
    </lineage>
</organism>
<dbReference type="PANTHER" id="PTHR12537:SF13">
    <property type="entry name" value="PUMILIO HOMOLOGY DOMAIN FAMILY MEMBER 4"/>
    <property type="match status" value="1"/>
</dbReference>
<dbReference type="GO" id="GO:0005737">
    <property type="term" value="C:cytoplasm"/>
    <property type="evidence" value="ECO:0007669"/>
    <property type="project" value="TreeGrafter"/>
</dbReference>
<feature type="repeat" description="Pumilio" evidence="2">
    <location>
        <begin position="39"/>
        <end position="75"/>
    </location>
</feature>
<keyword evidence="1" id="KW-0677">Repeat</keyword>
<protein>
    <submittedName>
        <fullName evidence="4">Armadillo-type protein</fullName>
    </submittedName>
</protein>
<dbReference type="Proteomes" id="UP000664859">
    <property type="component" value="Unassembled WGS sequence"/>
</dbReference>
<evidence type="ECO:0000313" key="5">
    <source>
        <dbReference type="Proteomes" id="UP000664859"/>
    </source>
</evidence>
<dbReference type="Pfam" id="PF00806">
    <property type="entry name" value="PUF"/>
    <property type="match status" value="8"/>
</dbReference>
<evidence type="ECO:0000313" key="4">
    <source>
        <dbReference type="EMBL" id="KAG5185401.1"/>
    </source>
</evidence>
<reference evidence="4" key="1">
    <citation type="submission" date="2021-02" db="EMBL/GenBank/DDBJ databases">
        <title>First Annotated Genome of the Yellow-green Alga Tribonema minus.</title>
        <authorList>
            <person name="Mahan K.M."/>
        </authorList>
    </citation>
    <scope>NUCLEOTIDE SEQUENCE</scope>
    <source>
        <strain evidence="4">UTEX B ZZ1240</strain>
    </source>
</reference>
<dbReference type="PANTHER" id="PTHR12537">
    <property type="entry name" value="RNA BINDING PROTEIN PUMILIO-RELATED"/>
    <property type="match status" value="1"/>
</dbReference>
<gene>
    <name evidence="4" type="ORF">JKP88DRAFT_180529</name>
</gene>
<dbReference type="PROSITE" id="PS50303">
    <property type="entry name" value="PUM_HD"/>
    <property type="match status" value="1"/>
</dbReference>
<dbReference type="PROSITE" id="PS50302">
    <property type="entry name" value="PUM"/>
    <property type="match status" value="5"/>
</dbReference>
<feature type="repeat" description="Pumilio" evidence="2">
    <location>
        <begin position="112"/>
        <end position="147"/>
    </location>
</feature>
<name>A0A835Z1X2_9STRA</name>
<evidence type="ECO:0000259" key="3">
    <source>
        <dbReference type="PROSITE" id="PS50303"/>
    </source>
</evidence>
<dbReference type="OrthoDB" id="668540at2759"/>
<dbReference type="CDD" id="cd07920">
    <property type="entry name" value="Pumilio"/>
    <property type="match status" value="1"/>
</dbReference>
<dbReference type="FunFam" id="1.25.10.10:FF:000237">
    <property type="entry name" value="Pumilio homolog 9"/>
    <property type="match status" value="1"/>
</dbReference>
<dbReference type="GO" id="GO:0003729">
    <property type="term" value="F:mRNA binding"/>
    <property type="evidence" value="ECO:0007669"/>
    <property type="project" value="TreeGrafter"/>
</dbReference>
<evidence type="ECO:0000256" key="1">
    <source>
        <dbReference type="ARBA" id="ARBA00022737"/>
    </source>
</evidence>
<dbReference type="InterPro" id="IPR011989">
    <property type="entry name" value="ARM-like"/>
</dbReference>
<dbReference type="InterPro" id="IPR016024">
    <property type="entry name" value="ARM-type_fold"/>
</dbReference>
<accession>A0A835Z1X2</accession>
<feature type="repeat" description="Pumilio" evidence="2">
    <location>
        <begin position="185"/>
        <end position="220"/>
    </location>
</feature>
<feature type="repeat" description="Pumilio" evidence="2">
    <location>
        <begin position="257"/>
        <end position="294"/>
    </location>
</feature>
<comment type="caution">
    <text evidence="4">The sequence shown here is derived from an EMBL/GenBank/DDBJ whole genome shotgun (WGS) entry which is preliminary data.</text>
</comment>
<dbReference type="Gene3D" id="1.25.10.10">
    <property type="entry name" value="Leucine-rich Repeat Variant"/>
    <property type="match status" value="1"/>
</dbReference>
<dbReference type="InterPro" id="IPR001313">
    <property type="entry name" value="Pumilio_RNA-bd_rpt"/>
</dbReference>
<dbReference type="AlphaFoldDB" id="A0A835Z1X2"/>
<feature type="domain" description="PUM-HD" evidence="3">
    <location>
        <begin position="1"/>
        <end position="322"/>
    </location>
</feature>
<dbReference type="EMBL" id="JAFCMP010000134">
    <property type="protein sequence ID" value="KAG5185401.1"/>
    <property type="molecule type" value="Genomic_DNA"/>
</dbReference>
<proteinExistence type="predicted"/>
<dbReference type="SUPFAM" id="SSF48371">
    <property type="entry name" value="ARM repeat"/>
    <property type="match status" value="1"/>
</dbReference>